<evidence type="ECO:0000313" key="3">
    <source>
        <dbReference type="Proteomes" id="UP000326924"/>
    </source>
</evidence>
<organism evidence="2 3">
    <name type="scientific">Sphaerosporella brunnea</name>
    <dbReference type="NCBI Taxonomy" id="1250544"/>
    <lineage>
        <taxon>Eukaryota</taxon>
        <taxon>Fungi</taxon>
        <taxon>Dikarya</taxon>
        <taxon>Ascomycota</taxon>
        <taxon>Pezizomycotina</taxon>
        <taxon>Pezizomycetes</taxon>
        <taxon>Pezizales</taxon>
        <taxon>Pyronemataceae</taxon>
        <taxon>Sphaerosporella</taxon>
    </lineage>
</organism>
<protein>
    <submittedName>
        <fullName evidence="2">Uncharacterized protein</fullName>
    </submittedName>
</protein>
<feature type="region of interest" description="Disordered" evidence="1">
    <location>
        <begin position="239"/>
        <end position="258"/>
    </location>
</feature>
<keyword evidence="3" id="KW-1185">Reference proteome</keyword>
<proteinExistence type="predicted"/>
<feature type="region of interest" description="Disordered" evidence="1">
    <location>
        <begin position="135"/>
        <end position="155"/>
    </location>
</feature>
<feature type="region of interest" description="Disordered" evidence="1">
    <location>
        <begin position="180"/>
        <end position="230"/>
    </location>
</feature>
<evidence type="ECO:0000256" key="1">
    <source>
        <dbReference type="SAM" id="MobiDB-lite"/>
    </source>
</evidence>
<reference evidence="2 3" key="1">
    <citation type="submission" date="2019-09" db="EMBL/GenBank/DDBJ databases">
        <title>Draft genome of the ectomycorrhizal ascomycete Sphaerosporella brunnea.</title>
        <authorList>
            <consortium name="DOE Joint Genome Institute"/>
            <person name="Benucci G.M."/>
            <person name="Marozzi G."/>
            <person name="Antonielli L."/>
            <person name="Sanchez S."/>
            <person name="Marco P."/>
            <person name="Wang X."/>
            <person name="Falini L.B."/>
            <person name="Barry K."/>
            <person name="Haridas S."/>
            <person name="Lipzen A."/>
            <person name="Labutti K."/>
            <person name="Grigoriev I.V."/>
            <person name="Murat C."/>
            <person name="Martin F."/>
            <person name="Albertini E."/>
            <person name="Donnini D."/>
            <person name="Bonito G."/>
        </authorList>
    </citation>
    <scope>NUCLEOTIDE SEQUENCE [LARGE SCALE GENOMIC DNA]</scope>
    <source>
        <strain evidence="2 3">Sb_GMNB300</strain>
    </source>
</reference>
<comment type="caution">
    <text evidence="2">The sequence shown here is derived from an EMBL/GenBank/DDBJ whole genome shotgun (WGS) entry which is preliminary data.</text>
</comment>
<feature type="region of interest" description="Disordered" evidence="1">
    <location>
        <begin position="273"/>
        <end position="296"/>
    </location>
</feature>
<gene>
    <name evidence="2" type="ORF">FN846DRAFT_557860</name>
</gene>
<dbReference type="OrthoDB" id="5421971at2759"/>
<dbReference type="AlphaFoldDB" id="A0A5J5ED37"/>
<name>A0A5J5ED37_9PEZI</name>
<dbReference type="Proteomes" id="UP000326924">
    <property type="component" value="Unassembled WGS sequence"/>
</dbReference>
<accession>A0A5J5ED37</accession>
<dbReference type="InParanoid" id="A0A5J5ED37"/>
<sequence>MRPDPRIRQNLDRLSTQLESAADNARMGCFTFTKSYIEPCFSSLADCCTSCLPHAKSAHRHHHRRHRNARRSEFPFAFYDYDDYDSDEDDGPSRGFLAWGTDELDRLLAGSGSSQPSSRNERMFYGAVGDPVSAGLRRKGTLPGRDSPDPTVIPSTSMFGFLSTFGFRGKGMRYKPSAANLQEHPQRGGGALDVAFAGTGKGRQRSGTGSSGGSQGDSLRSRGDLWPSEDEDDAVVIGDDAFPRSSDGESAEVVGLGISDDDSRHEDLLVEDTEEDRRRRRENQKRLAMQRGASSGSMRVKRAASIFLALIRAAHLPQSSPEVPLAAFDLRMAGAFISGHYHLRECSVRRRRPIRAAMAEQLLGHK</sequence>
<evidence type="ECO:0000313" key="2">
    <source>
        <dbReference type="EMBL" id="KAA8893153.1"/>
    </source>
</evidence>
<dbReference type="EMBL" id="VXIS01000490">
    <property type="protein sequence ID" value="KAA8893153.1"/>
    <property type="molecule type" value="Genomic_DNA"/>
</dbReference>